<dbReference type="Gene3D" id="3.20.20.80">
    <property type="entry name" value="Glycosidases"/>
    <property type="match status" value="1"/>
</dbReference>
<dbReference type="AlphaFoldDB" id="A0A316ZHG6"/>
<name>A0A316ZHG6_9BASI</name>
<feature type="signal peptide" evidence="1">
    <location>
        <begin position="1"/>
        <end position="24"/>
    </location>
</feature>
<dbReference type="OrthoDB" id="442731at2759"/>
<keyword evidence="1" id="KW-0732">Signal</keyword>
<protein>
    <submittedName>
        <fullName evidence="2">Exo-beta-1,3-glucanase</fullName>
    </submittedName>
</protein>
<dbReference type="Proteomes" id="UP000245946">
    <property type="component" value="Unassembled WGS sequence"/>
</dbReference>
<keyword evidence="3" id="KW-1185">Reference proteome</keyword>
<dbReference type="EMBL" id="KZ819285">
    <property type="protein sequence ID" value="PWO00475.1"/>
    <property type="molecule type" value="Genomic_DNA"/>
</dbReference>
<organism evidence="2 3">
    <name type="scientific">Tilletiopsis washingtonensis</name>
    <dbReference type="NCBI Taxonomy" id="58919"/>
    <lineage>
        <taxon>Eukaryota</taxon>
        <taxon>Fungi</taxon>
        <taxon>Dikarya</taxon>
        <taxon>Basidiomycota</taxon>
        <taxon>Ustilaginomycotina</taxon>
        <taxon>Exobasidiomycetes</taxon>
        <taxon>Entylomatales</taxon>
        <taxon>Entylomatales incertae sedis</taxon>
        <taxon>Tilletiopsis</taxon>
    </lineage>
</organism>
<dbReference type="STRING" id="58919.A0A316ZHG6"/>
<sequence length="483" mass="53573">MLLSLRSLASLGALLLSGSSAAAAAIDTTGQLPLLPRQSDGGQWPYAPWSTDGRDVKNARGQSVTPVGFNWPGSGETMVPEGLRYVGATTTVKRLADLGFNFARHTYAIQMIDEIYENNGTDITLERAFLNGLGSNGTRVLQEILDKNADMGWTKETTRLQVWDSLAKLEAEHGIVMHPDVHVSKAKWCCGNDDGNAWFGDLYFDIENWKRGLGYMANWAKNHTNVVSMSLHNELRPATGRPEAEYTWLTWAGNMTAGADAIHEANSDLLITFSGLQYDQDLSAVVQEANLNIATAFKIDPVRDGRRREPVYFKIDEHPWADKAVLELHLYDQSADADTGSCDAIQAQLYYYGFSALGMDPPSGCAKEGEQDDTKYPCPAPARKTPVWLTEFGQAQDSTLNNATLANCLREFTIDHKIGWAVWSIAGSYYTRQGTQDLDDTWALLNHEWTDWRDEATIESYWKPYIAAMGTTNIEKNSTSSTQ</sequence>
<dbReference type="GeneID" id="37269118"/>
<dbReference type="SUPFAM" id="SSF51445">
    <property type="entry name" value="(Trans)glycosidases"/>
    <property type="match status" value="1"/>
</dbReference>
<feature type="chain" id="PRO_5016349201" evidence="1">
    <location>
        <begin position="25"/>
        <end position="483"/>
    </location>
</feature>
<evidence type="ECO:0000313" key="2">
    <source>
        <dbReference type="EMBL" id="PWO00475.1"/>
    </source>
</evidence>
<reference evidence="2 3" key="1">
    <citation type="journal article" date="2018" name="Mol. Biol. Evol.">
        <title>Broad Genomic Sampling Reveals a Smut Pathogenic Ancestry of the Fungal Clade Ustilaginomycotina.</title>
        <authorList>
            <person name="Kijpornyongpan T."/>
            <person name="Mondo S.J."/>
            <person name="Barry K."/>
            <person name="Sandor L."/>
            <person name="Lee J."/>
            <person name="Lipzen A."/>
            <person name="Pangilinan J."/>
            <person name="LaButti K."/>
            <person name="Hainaut M."/>
            <person name="Henrissat B."/>
            <person name="Grigoriev I.V."/>
            <person name="Spatafora J.W."/>
            <person name="Aime M.C."/>
        </authorList>
    </citation>
    <scope>NUCLEOTIDE SEQUENCE [LARGE SCALE GENOMIC DNA]</scope>
    <source>
        <strain evidence="2 3">MCA 4186</strain>
    </source>
</reference>
<dbReference type="PANTHER" id="PTHR31263:SF0">
    <property type="entry name" value="CELLULASE FAMILY PROTEIN (AFU_ORTHOLOGUE AFUA_5G14560)"/>
    <property type="match status" value="1"/>
</dbReference>
<dbReference type="InterPro" id="IPR017853">
    <property type="entry name" value="GH"/>
</dbReference>
<evidence type="ECO:0000313" key="3">
    <source>
        <dbReference type="Proteomes" id="UP000245946"/>
    </source>
</evidence>
<gene>
    <name evidence="2" type="ORF">FA09DRAFT_327905</name>
</gene>
<dbReference type="PANTHER" id="PTHR31263">
    <property type="entry name" value="CELLULASE FAMILY PROTEIN (AFU_ORTHOLOGUE AFUA_5G14560)"/>
    <property type="match status" value="1"/>
</dbReference>
<proteinExistence type="predicted"/>
<dbReference type="RefSeq" id="XP_025600753.1">
    <property type="nucleotide sequence ID" value="XM_025741574.1"/>
</dbReference>
<accession>A0A316ZHG6</accession>
<evidence type="ECO:0000256" key="1">
    <source>
        <dbReference type="SAM" id="SignalP"/>
    </source>
</evidence>